<evidence type="ECO:0000259" key="1">
    <source>
        <dbReference type="Pfam" id="PF25037"/>
    </source>
</evidence>
<dbReference type="InterPro" id="IPR026847">
    <property type="entry name" value="VPS13"/>
</dbReference>
<feature type="domain" description="Intermembrane lipid transfer protein VPS13-like C-terminal" evidence="1">
    <location>
        <begin position="533"/>
        <end position="601"/>
    </location>
</feature>
<dbReference type="Gramene" id="AUR62007656-RA">
    <property type="protein sequence ID" value="AUR62007656-RA:cds"/>
    <property type="gene ID" value="AUR62007656"/>
</dbReference>
<dbReference type="EnsemblPlants" id="AUR62007656-RA">
    <property type="protein sequence ID" value="AUR62007656-RA:cds"/>
    <property type="gene ID" value="AUR62007656"/>
</dbReference>
<dbReference type="AlphaFoldDB" id="A0A803L717"/>
<accession>A0A803L717</accession>
<dbReference type="PANTHER" id="PTHR16166">
    <property type="entry name" value="VACUOLAR PROTEIN SORTING-ASSOCIATED PROTEIN VPS13"/>
    <property type="match status" value="1"/>
</dbReference>
<evidence type="ECO:0000313" key="2">
    <source>
        <dbReference type="EnsemblPlants" id="AUR62007656-RA:cds"/>
    </source>
</evidence>
<reference evidence="2" key="1">
    <citation type="journal article" date="2017" name="Nature">
        <title>The genome of Chenopodium quinoa.</title>
        <authorList>
            <person name="Jarvis D.E."/>
            <person name="Ho Y.S."/>
            <person name="Lightfoot D.J."/>
            <person name="Schmoeckel S.M."/>
            <person name="Li B."/>
            <person name="Borm T.J.A."/>
            <person name="Ohyanagi H."/>
            <person name="Mineta K."/>
            <person name="Michell C.T."/>
            <person name="Saber N."/>
            <person name="Kharbatia N.M."/>
            <person name="Rupper R.R."/>
            <person name="Sharp A.R."/>
            <person name="Dally N."/>
            <person name="Boughton B.A."/>
            <person name="Woo Y.H."/>
            <person name="Gao G."/>
            <person name="Schijlen E.G.W.M."/>
            <person name="Guo X."/>
            <person name="Momin A.A."/>
            <person name="Negrao S."/>
            <person name="Al-Babili S."/>
            <person name="Gehring C."/>
            <person name="Roessner U."/>
            <person name="Jung C."/>
            <person name="Murphy K."/>
            <person name="Arold S.T."/>
            <person name="Gojobori T."/>
            <person name="van der Linden C.G."/>
            <person name="van Loo E.N."/>
            <person name="Jellen E.N."/>
            <person name="Maughan P.J."/>
            <person name="Tester M."/>
        </authorList>
    </citation>
    <scope>NUCLEOTIDE SEQUENCE [LARGE SCALE GENOMIC DNA]</scope>
    <source>
        <strain evidence="2">cv. PI 614886</strain>
    </source>
</reference>
<protein>
    <recommendedName>
        <fullName evidence="1">Intermembrane lipid transfer protein VPS13-like C-terminal domain-containing protein</fullName>
    </recommendedName>
</protein>
<organism evidence="2 3">
    <name type="scientific">Chenopodium quinoa</name>
    <name type="common">Quinoa</name>
    <dbReference type="NCBI Taxonomy" id="63459"/>
    <lineage>
        <taxon>Eukaryota</taxon>
        <taxon>Viridiplantae</taxon>
        <taxon>Streptophyta</taxon>
        <taxon>Embryophyta</taxon>
        <taxon>Tracheophyta</taxon>
        <taxon>Spermatophyta</taxon>
        <taxon>Magnoliopsida</taxon>
        <taxon>eudicotyledons</taxon>
        <taxon>Gunneridae</taxon>
        <taxon>Pentapetalae</taxon>
        <taxon>Caryophyllales</taxon>
        <taxon>Chenopodiaceae</taxon>
        <taxon>Chenopodioideae</taxon>
        <taxon>Atripliceae</taxon>
        <taxon>Chenopodium</taxon>
    </lineage>
</organism>
<keyword evidence="3" id="KW-1185">Reference proteome</keyword>
<dbReference type="Pfam" id="PF25037">
    <property type="entry name" value="VPS13_C"/>
    <property type="match status" value="1"/>
</dbReference>
<reference evidence="2" key="2">
    <citation type="submission" date="2021-03" db="UniProtKB">
        <authorList>
            <consortium name="EnsemblPlants"/>
        </authorList>
    </citation>
    <scope>IDENTIFICATION</scope>
</reference>
<dbReference type="GO" id="GO:0006623">
    <property type="term" value="P:protein targeting to vacuole"/>
    <property type="evidence" value="ECO:0007669"/>
    <property type="project" value="TreeGrafter"/>
</dbReference>
<dbReference type="PANTHER" id="PTHR16166:SF143">
    <property type="entry name" value="PROTEIN SORTING-ASSOCIATED PROTEIN, PUTATIVE (DUF1162)-RELATED"/>
    <property type="match status" value="1"/>
</dbReference>
<dbReference type="OMA" id="QTRRITI"/>
<dbReference type="InterPro" id="IPR056748">
    <property type="entry name" value="VPS13-like_C"/>
</dbReference>
<dbReference type="GO" id="GO:0045053">
    <property type="term" value="P:protein retention in Golgi apparatus"/>
    <property type="evidence" value="ECO:0007669"/>
    <property type="project" value="TreeGrafter"/>
</dbReference>
<dbReference type="Proteomes" id="UP000596660">
    <property type="component" value="Unplaced"/>
</dbReference>
<proteinExistence type="predicted"/>
<name>A0A803L717_CHEQI</name>
<evidence type="ECO:0000313" key="3">
    <source>
        <dbReference type="Proteomes" id="UP000596660"/>
    </source>
</evidence>
<sequence>MNIDYKEKVSVKISFIGISLMDSSPQELLYASAKDIRFDFLQSVERQSFSFQILSLQIDNQLRGTPYPVVLSFDEDFKGSLVSQMRNKDGGAKTKIESMMTYAVGISSEPKLYLAASKWRNKEMMLLSFEYISLRIGDLSLELDLELLLKLLEFIKAIPLLNSDNPASVTLNDDLCKLGVVDRSFSFAPQNSEYLQTNGDHQFPKNLYTLSDNHTNTPLLPEVVPIGAPWQKIFLLARRQDKIYVEAFSLAPVKMTLSFSSNPWMLKSAGLSSGESLIHSQAAHVMIYLISKHKPAIEVQYSSYMAYDPVRGIMALADVEGAQVCLKELTITHHMASWGSIQEILLKHYSRQFLHEMYKVFGSAGVIGNPMGFARRVGLGVKDFFSVPAKGALQSPSGLISGMAQGTSSLLSNTLYAMSDTATQFSKAAHKGIVAFTFDNHDASKLEQQRVVTTSRSKGVINELFEGLTGLLQSPIKGAEKHGLPGVLSGFALGVTGLVAKPAASVLEATGRTAQSIRNRSRLYRTGPHHLRVRLPRALSAELPLGCYSWDEAIGTAVLLEVDGSKFRDEVLVMCKALQVAGEFVVLTEKLILIIECSCLVDLGKAVFQGIVAEPEWKLVAEIALESVIHHKVDGKVMHIVGSSSEALIGKNQHHHHRWTGGRMKLWSKSPNPLPLFQTDLEFASKEEAEYFLEVLSSTIKKGREQGWGKMYLLHQSNLRR</sequence>